<dbReference type="AlphaFoldDB" id="A0A834FPS6"/>
<feature type="region of interest" description="Disordered" evidence="1">
    <location>
        <begin position="207"/>
        <end position="289"/>
    </location>
</feature>
<reference evidence="2" key="1">
    <citation type="journal article" name="BMC Genomics">
        <title>Long-read sequencing and de novo genome assembly of marine medaka (Oryzias melastigma).</title>
        <authorList>
            <person name="Liang P."/>
            <person name="Saqib H.S.A."/>
            <person name="Ni X."/>
            <person name="Shen Y."/>
        </authorList>
    </citation>
    <scope>NUCLEOTIDE SEQUENCE</scope>
    <source>
        <strain evidence="2">Bigg-433</strain>
    </source>
</reference>
<feature type="region of interest" description="Disordered" evidence="1">
    <location>
        <begin position="47"/>
        <end position="74"/>
    </location>
</feature>
<protein>
    <submittedName>
        <fullName evidence="2">Uncharacterized protein</fullName>
    </submittedName>
</protein>
<feature type="compositionally biased region" description="Polar residues" evidence="1">
    <location>
        <begin position="272"/>
        <end position="282"/>
    </location>
</feature>
<gene>
    <name evidence="2" type="ORF">FQA47_016875</name>
</gene>
<name>A0A834FPS6_ORYME</name>
<accession>A0A834FPS6</accession>
<evidence type="ECO:0000313" key="3">
    <source>
        <dbReference type="Proteomes" id="UP000646548"/>
    </source>
</evidence>
<feature type="compositionally biased region" description="Polar residues" evidence="1">
    <location>
        <begin position="50"/>
        <end position="67"/>
    </location>
</feature>
<sequence length="304" mass="34146">MNPSAGVPRRTMFLATEYQARFLPPSLEGCASFKSFCFFKDNKTEPPVQNAAQLQTPPKQPSAPQRETNNNNKTDYTTTYTGKKMRHSFSHNQWFLIRFCHKFVNFSGDYRARKGDRCCLQKHEGNLKVSSGLVPLDIKKSKQKAVLLPKDEGHSEKVTGYRLDFSTTADQPQDSWFAAWTGSGHFLPDEVRESVKALTMKLHSQFQEANPAAERKHQSPKASEEKGAMSVRFAEKGKTAIQAPREDTRKTAPQPAPAIQTNKEVSGGKLQSAKNQSCNNQPPRDRKRVSVLKCSISLHQSFAE</sequence>
<organism evidence="2 3">
    <name type="scientific">Oryzias melastigma</name>
    <name type="common">Marine medaka</name>
    <dbReference type="NCBI Taxonomy" id="30732"/>
    <lineage>
        <taxon>Eukaryota</taxon>
        <taxon>Metazoa</taxon>
        <taxon>Chordata</taxon>
        <taxon>Craniata</taxon>
        <taxon>Vertebrata</taxon>
        <taxon>Euteleostomi</taxon>
        <taxon>Actinopterygii</taxon>
        <taxon>Neopterygii</taxon>
        <taxon>Teleostei</taxon>
        <taxon>Neoteleostei</taxon>
        <taxon>Acanthomorphata</taxon>
        <taxon>Ovalentaria</taxon>
        <taxon>Atherinomorphae</taxon>
        <taxon>Beloniformes</taxon>
        <taxon>Adrianichthyidae</taxon>
        <taxon>Oryziinae</taxon>
        <taxon>Oryzias</taxon>
    </lineage>
</organism>
<evidence type="ECO:0000256" key="1">
    <source>
        <dbReference type="SAM" id="MobiDB-lite"/>
    </source>
</evidence>
<proteinExistence type="predicted"/>
<feature type="compositionally biased region" description="Basic and acidic residues" evidence="1">
    <location>
        <begin position="213"/>
        <end position="250"/>
    </location>
</feature>
<evidence type="ECO:0000313" key="2">
    <source>
        <dbReference type="EMBL" id="KAF6738243.1"/>
    </source>
</evidence>
<comment type="caution">
    <text evidence="2">The sequence shown here is derived from an EMBL/GenBank/DDBJ whole genome shotgun (WGS) entry which is preliminary data.</text>
</comment>
<dbReference type="EMBL" id="WKFB01000031">
    <property type="protein sequence ID" value="KAF6738243.1"/>
    <property type="molecule type" value="Genomic_DNA"/>
</dbReference>
<dbReference type="Proteomes" id="UP000646548">
    <property type="component" value="Unassembled WGS sequence"/>
</dbReference>